<dbReference type="AlphaFoldDB" id="A0A7W4DBP9"/>
<feature type="region of interest" description="Disordered" evidence="1">
    <location>
        <begin position="391"/>
        <end position="443"/>
    </location>
</feature>
<feature type="domain" description="Flagellar hook-length control protein-like C-terminal" evidence="2">
    <location>
        <begin position="311"/>
        <end position="390"/>
    </location>
</feature>
<feature type="compositionally biased region" description="Low complexity" evidence="1">
    <location>
        <begin position="18"/>
        <end position="34"/>
    </location>
</feature>
<dbReference type="InterPro" id="IPR021136">
    <property type="entry name" value="Flagellar_hook_control-like_C"/>
</dbReference>
<keyword evidence="3" id="KW-0282">Flagellum</keyword>
<dbReference type="InterPro" id="IPR052563">
    <property type="entry name" value="FliK"/>
</dbReference>
<reference evidence="3 4" key="1">
    <citation type="submission" date="2020-08" db="EMBL/GenBank/DDBJ databases">
        <authorList>
            <person name="Kim C.M."/>
        </authorList>
    </citation>
    <scope>NUCLEOTIDE SEQUENCE [LARGE SCALE GENOMIC DNA]</scope>
    <source>
        <strain evidence="3 4">SR9</strain>
    </source>
</reference>
<dbReference type="EMBL" id="JACJFN010000002">
    <property type="protein sequence ID" value="MBB1519647.1"/>
    <property type="molecule type" value="Genomic_DNA"/>
</dbReference>
<evidence type="ECO:0000259" key="2">
    <source>
        <dbReference type="Pfam" id="PF02120"/>
    </source>
</evidence>
<gene>
    <name evidence="3" type="ORF">H3H45_10395</name>
</gene>
<sequence>MSVAPDFLLQTAPDVRPKAAVAKPPANAPEPVKNEASSFAEVYAKERQNKVAERKEAAAKSDARSADENKSAEPAAGEAAAEQPVVADSGKALPEEGVAEEESTLDPLLLMAMTGQLPVEEVAQTAVEGEGLVVPEGEGEASSDTALPTLPPTTPTVNSAAPATLTEASHDPELDMLNSLPGVRMALEIGAQNQAAAQQQLSPGALAAQKAVNPSEGFANALAAMAGDAVPAEEGESSELDTAELLGESVESSLPGVREGQTDARADALASKLSALSQAIAQQTTGAQRLPLVPGQAVAMQQGAWSEAVVDRVMWLSSQNLKSAEIQLDPAELGRLEVRIEMNKDQAAQVTFISANANVRDQLEGQMQRLRDMFTQQGIGQLDVNVSDQSLARGWQGGGEDSQRQSGRSGGSGLGGDEELLSGISEVRSPTSSAPRGLVDYYA</sequence>
<feature type="compositionally biased region" description="Low complexity" evidence="1">
    <location>
        <begin position="72"/>
        <end position="87"/>
    </location>
</feature>
<keyword evidence="3" id="KW-0969">Cilium</keyword>
<proteinExistence type="predicted"/>
<feature type="compositionally biased region" description="Basic and acidic residues" evidence="1">
    <location>
        <begin position="47"/>
        <end position="71"/>
    </location>
</feature>
<dbReference type="PANTHER" id="PTHR37533:SF2">
    <property type="entry name" value="FLAGELLAR HOOK-LENGTH CONTROL PROTEIN"/>
    <property type="match status" value="1"/>
</dbReference>
<dbReference type="CDD" id="cd17470">
    <property type="entry name" value="T3SS_Flik_C"/>
    <property type="match status" value="1"/>
</dbReference>
<keyword evidence="4" id="KW-1185">Reference proteome</keyword>
<feature type="region of interest" description="Disordered" evidence="1">
    <location>
        <begin position="1"/>
        <end position="34"/>
    </location>
</feature>
<evidence type="ECO:0000256" key="1">
    <source>
        <dbReference type="SAM" id="MobiDB-lite"/>
    </source>
</evidence>
<dbReference type="PANTHER" id="PTHR37533">
    <property type="entry name" value="FLAGELLAR HOOK-LENGTH CONTROL PROTEIN"/>
    <property type="match status" value="1"/>
</dbReference>
<protein>
    <submittedName>
        <fullName evidence="3">Flagellar hook-length control protein FliK</fullName>
    </submittedName>
</protein>
<dbReference type="Proteomes" id="UP000581189">
    <property type="component" value="Unassembled WGS sequence"/>
</dbReference>
<feature type="region of interest" description="Disordered" evidence="1">
    <location>
        <begin position="135"/>
        <end position="170"/>
    </location>
</feature>
<evidence type="ECO:0000313" key="3">
    <source>
        <dbReference type="EMBL" id="MBB1519647.1"/>
    </source>
</evidence>
<organism evidence="3 4">
    <name type="scientific">Aquipseudomonas guryensis</name>
    <dbReference type="NCBI Taxonomy" id="2759165"/>
    <lineage>
        <taxon>Bacteria</taxon>
        <taxon>Pseudomonadati</taxon>
        <taxon>Pseudomonadota</taxon>
        <taxon>Gammaproteobacteria</taxon>
        <taxon>Pseudomonadales</taxon>
        <taxon>Pseudomonadaceae</taxon>
        <taxon>Aquipseudomonas</taxon>
    </lineage>
</organism>
<accession>A0A7W4DBP9</accession>
<keyword evidence="3" id="KW-0966">Cell projection</keyword>
<dbReference type="InterPro" id="IPR038610">
    <property type="entry name" value="FliK-like_C_sf"/>
</dbReference>
<dbReference type="Gene3D" id="3.30.750.140">
    <property type="match status" value="1"/>
</dbReference>
<dbReference type="RefSeq" id="WP_182833651.1">
    <property type="nucleotide sequence ID" value="NZ_JACJFN010000002.1"/>
</dbReference>
<name>A0A7W4DBP9_9GAMM</name>
<feature type="region of interest" description="Disordered" evidence="1">
    <location>
        <begin position="47"/>
        <end position="103"/>
    </location>
</feature>
<comment type="caution">
    <text evidence="3">The sequence shown here is derived from an EMBL/GenBank/DDBJ whole genome shotgun (WGS) entry which is preliminary data.</text>
</comment>
<evidence type="ECO:0000313" key="4">
    <source>
        <dbReference type="Proteomes" id="UP000581189"/>
    </source>
</evidence>
<dbReference type="Pfam" id="PF02120">
    <property type="entry name" value="Flg_hook"/>
    <property type="match status" value="1"/>
</dbReference>